<dbReference type="AlphaFoldDB" id="A0A177NL83"/>
<dbReference type="Proteomes" id="UP000078476">
    <property type="component" value="Unassembled WGS sequence"/>
</dbReference>
<sequence>MGVAMGKSKIRWIGLQGPSVALNADNVQYKIKVKYSPVIKAGAPSDQMIKNEVPQGVNHLIFNCHGFEDKSTYPAHLAIGTTITKDNVQLMEPIYSNSTLRVIWFSACNIGGSAGAQELCERMARITGCYIVTQMLSVPDVNLPIDCLVDNAGLMPSYYNPKGKKISRKEFFTYGIDNTLFWPV</sequence>
<gene>
    <name evidence="1" type="ORF">A1359_04215</name>
</gene>
<organism evidence="1 2">
    <name type="scientific">Methylomonas lenta</name>
    <dbReference type="NCBI Taxonomy" id="980561"/>
    <lineage>
        <taxon>Bacteria</taxon>
        <taxon>Pseudomonadati</taxon>
        <taxon>Pseudomonadota</taxon>
        <taxon>Gammaproteobacteria</taxon>
        <taxon>Methylococcales</taxon>
        <taxon>Methylococcaceae</taxon>
        <taxon>Methylomonas</taxon>
    </lineage>
</organism>
<evidence type="ECO:0000313" key="1">
    <source>
        <dbReference type="EMBL" id="OAI18777.1"/>
    </source>
</evidence>
<evidence type="ECO:0008006" key="3">
    <source>
        <dbReference type="Google" id="ProtNLM"/>
    </source>
</evidence>
<proteinExistence type="predicted"/>
<protein>
    <recommendedName>
        <fullName evidence="3">CHAT domain-containing protein</fullName>
    </recommendedName>
</protein>
<accession>A0A177NL83</accession>
<evidence type="ECO:0000313" key="2">
    <source>
        <dbReference type="Proteomes" id="UP000078476"/>
    </source>
</evidence>
<name>A0A177NL83_9GAMM</name>
<dbReference type="EMBL" id="LUUI01000076">
    <property type="protein sequence ID" value="OAI18777.1"/>
    <property type="molecule type" value="Genomic_DNA"/>
</dbReference>
<reference evidence="1 2" key="1">
    <citation type="submission" date="2016-03" db="EMBL/GenBank/DDBJ databases">
        <authorList>
            <person name="Ploux O."/>
        </authorList>
    </citation>
    <scope>NUCLEOTIDE SEQUENCE [LARGE SCALE GENOMIC DNA]</scope>
    <source>
        <strain evidence="1 2">R-45370</strain>
    </source>
</reference>
<keyword evidence="2" id="KW-1185">Reference proteome</keyword>
<comment type="caution">
    <text evidence="1">The sequence shown here is derived from an EMBL/GenBank/DDBJ whole genome shotgun (WGS) entry which is preliminary data.</text>
</comment>